<gene>
    <name evidence="8" type="ORF">MNOR_LOCUS12880</name>
</gene>
<dbReference type="PANTHER" id="PTHR12713">
    <property type="entry name" value="VACUOLAR ATP SYNTHASE SUBUNIT G"/>
    <property type="match status" value="1"/>
</dbReference>
<keyword evidence="9" id="KW-1185">Reference proteome</keyword>
<evidence type="ECO:0000256" key="2">
    <source>
        <dbReference type="ARBA" id="ARBA00022448"/>
    </source>
</evidence>
<evidence type="ECO:0000256" key="5">
    <source>
        <dbReference type="ARBA" id="ARBA00071125"/>
    </source>
</evidence>
<dbReference type="NCBIfam" id="TIGR01147">
    <property type="entry name" value="V_ATP_synt_G"/>
    <property type="match status" value="1"/>
</dbReference>
<reference evidence="8 9" key="1">
    <citation type="submission" date="2024-05" db="EMBL/GenBank/DDBJ databases">
        <authorList>
            <person name="Wallberg A."/>
        </authorList>
    </citation>
    <scope>NUCLEOTIDE SEQUENCE [LARGE SCALE GENOMIC DNA]</scope>
</reference>
<dbReference type="PANTHER" id="PTHR12713:SF11">
    <property type="entry name" value="V-TYPE PROTON ATPASE SUBUNIT G"/>
    <property type="match status" value="1"/>
</dbReference>
<dbReference type="Pfam" id="PF03179">
    <property type="entry name" value="V-ATPase_G"/>
    <property type="match status" value="1"/>
</dbReference>
<evidence type="ECO:0000313" key="9">
    <source>
        <dbReference type="Proteomes" id="UP001497623"/>
    </source>
</evidence>
<proteinExistence type="inferred from homology"/>
<accession>A0AAV2QLD4</accession>
<keyword evidence="4 6" id="KW-0406">Ion transport</keyword>
<sequence length="117" mass="13293">MASQSQGVQQLLAAEKKAAEKVSEARKRKARRLKQAKDEAQSEIDKFKQEREKQFKEYEANYLGSQGDVALKIKSDTATRIDKGNKQVSGNKDAVIERILQLVKDINPECHQNHIKN</sequence>
<feature type="compositionally biased region" description="Basic and acidic residues" evidence="7">
    <location>
        <begin position="35"/>
        <end position="48"/>
    </location>
</feature>
<dbReference type="GO" id="GO:0098793">
    <property type="term" value="C:presynapse"/>
    <property type="evidence" value="ECO:0007669"/>
    <property type="project" value="GOC"/>
</dbReference>
<dbReference type="InterPro" id="IPR005124">
    <property type="entry name" value="V-ATPase_G"/>
</dbReference>
<feature type="region of interest" description="Disordered" evidence="7">
    <location>
        <begin position="19"/>
        <end position="48"/>
    </location>
</feature>
<dbReference type="Proteomes" id="UP001497623">
    <property type="component" value="Unassembled WGS sequence"/>
</dbReference>
<dbReference type="Gene3D" id="1.20.5.2950">
    <property type="match status" value="1"/>
</dbReference>
<dbReference type="GO" id="GO:0097401">
    <property type="term" value="P:synaptic vesicle lumen acidification"/>
    <property type="evidence" value="ECO:0007669"/>
    <property type="project" value="TreeGrafter"/>
</dbReference>
<evidence type="ECO:0000256" key="1">
    <source>
        <dbReference type="ARBA" id="ARBA00010066"/>
    </source>
</evidence>
<dbReference type="GO" id="GO:0046961">
    <property type="term" value="F:proton-transporting ATPase activity, rotational mechanism"/>
    <property type="evidence" value="ECO:0007669"/>
    <property type="project" value="InterPro"/>
</dbReference>
<evidence type="ECO:0000256" key="7">
    <source>
        <dbReference type="SAM" id="MobiDB-lite"/>
    </source>
</evidence>
<comment type="similarity">
    <text evidence="1 6">Belongs to the V-ATPase G subunit family.</text>
</comment>
<comment type="function">
    <text evidence="6">Subunit of the V1 complex of vacuolar(H+)-ATPase (V-ATPase), a multisubunit enzyme composed of a peripheral complex (V1) that hydrolyzes ATP and a membrane integral complex (V0) that translocates protons. V-ATPase is responsible for acidifying and maintaining the pH of intracellular compartments and in some cell types, is targeted to the plasma membrane, where it is responsible for acidifying the extracellular environment.</text>
</comment>
<comment type="caution">
    <text evidence="8">The sequence shown here is derived from an EMBL/GenBank/DDBJ whole genome shotgun (WGS) entry which is preliminary data.</text>
</comment>
<evidence type="ECO:0000313" key="8">
    <source>
        <dbReference type="EMBL" id="CAL4086005.1"/>
    </source>
</evidence>
<dbReference type="EMBL" id="CAXKWB010007192">
    <property type="protein sequence ID" value="CAL4086005.1"/>
    <property type="molecule type" value="Genomic_DNA"/>
</dbReference>
<dbReference type="FunFam" id="1.20.5.620:FF:000004">
    <property type="entry name" value="V-type proton ATPase subunit G"/>
    <property type="match status" value="1"/>
</dbReference>
<dbReference type="AlphaFoldDB" id="A0AAV2QLD4"/>
<protein>
    <recommendedName>
        <fullName evidence="5 6">V-type proton ATPase subunit G</fullName>
    </recommendedName>
</protein>
<evidence type="ECO:0000256" key="3">
    <source>
        <dbReference type="ARBA" id="ARBA00022781"/>
    </source>
</evidence>
<name>A0AAV2QLD4_MEGNR</name>
<keyword evidence="2 6" id="KW-0813">Transport</keyword>
<organism evidence="8 9">
    <name type="scientific">Meganyctiphanes norvegica</name>
    <name type="common">Northern krill</name>
    <name type="synonym">Thysanopoda norvegica</name>
    <dbReference type="NCBI Taxonomy" id="48144"/>
    <lineage>
        <taxon>Eukaryota</taxon>
        <taxon>Metazoa</taxon>
        <taxon>Ecdysozoa</taxon>
        <taxon>Arthropoda</taxon>
        <taxon>Crustacea</taxon>
        <taxon>Multicrustacea</taxon>
        <taxon>Malacostraca</taxon>
        <taxon>Eumalacostraca</taxon>
        <taxon>Eucarida</taxon>
        <taxon>Euphausiacea</taxon>
        <taxon>Euphausiidae</taxon>
        <taxon>Meganyctiphanes</taxon>
    </lineage>
</organism>
<keyword evidence="3 6" id="KW-0375">Hydrogen ion transport</keyword>
<dbReference type="GO" id="GO:0000221">
    <property type="term" value="C:vacuolar proton-transporting V-type ATPase, V1 domain"/>
    <property type="evidence" value="ECO:0007669"/>
    <property type="project" value="TreeGrafter"/>
</dbReference>
<comment type="subunit">
    <text evidence="6">V-ATPase is a heteromultimeric enzyme made up of two complexes: the ATP-hydrolytic V1 complex and the proton translocation V0 complex.</text>
</comment>
<evidence type="ECO:0000256" key="4">
    <source>
        <dbReference type="ARBA" id="ARBA00023065"/>
    </source>
</evidence>
<dbReference type="GO" id="GO:0016887">
    <property type="term" value="F:ATP hydrolysis activity"/>
    <property type="evidence" value="ECO:0007669"/>
    <property type="project" value="TreeGrafter"/>
</dbReference>
<evidence type="ECO:0000256" key="6">
    <source>
        <dbReference type="RuleBase" id="RU364019"/>
    </source>
</evidence>
<dbReference type="FunFam" id="1.20.5.2950:FF:000001">
    <property type="entry name" value="V-type proton ATPase subunit G"/>
    <property type="match status" value="1"/>
</dbReference>